<dbReference type="AlphaFoldDB" id="A0A0R2DFA0"/>
<dbReference type="RefSeq" id="WP_061776127.1">
    <property type="nucleotide sequence ID" value="NZ_AYZH01000005.1"/>
</dbReference>
<sequence length="170" mass="20238">MKKSILIGTTISTLLLSTFLTTPVTTASAKTKYYANPYTLRHHKYWYSYQQNYSGKWGYRRLHFAKHSVFIATKTHRKGKWHHSHISAKHYYVNKHHGWYTFGTRGSDNVYHVKPSWRYMNNHRHWTLGEFDPSNNNGGYQINPPYTVWSYTTYMTGDGWYYNVNHVPSF</sequence>
<dbReference type="Proteomes" id="UP000051589">
    <property type="component" value="Unassembled WGS sequence"/>
</dbReference>
<reference evidence="2 3" key="1">
    <citation type="journal article" date="2015" name="Genome Announc.">
        <title>Expanding the biotechnology potential of lactobacilli through comparative genomics of 213 strains and associated genera.</title>
        <authorList>
            <person name="Sun Z."/>
            <person name="Harris H.M."/>
            <person name="McCann A."/>
            <person name="Guo C."/>
            <person name="Argimon S."/>
            <person name="Zhang W."/>
            <person name="Yang X."/>
            <person name="Jeffery I.B."/>
            <person name="Cooney J.C."/>
            <person name="Kagawa T.F."/>
            <person name="Liu W."/>
            <person name="Song Y."/>
            <person name="Salvetti E."/>
            <person name="Wrobel A."/>
            <person name="Rasinkangas P."/>
            <person name="Parkhill J."/>
            <person name="Rea M.C."/>
            <person name="O'Sullivan O."/>
            <person name="Ritari J."/>
            <person name="Douillard F.P."/>
            <person name="Paul Ross R."/>
            <person name="Yang R."/>
            <person name="Briner A.E."/>
            <person name="Felis G.E."/>
            <person name="de Vos W.M."/>
            <person name="Barrangou R."/>
            <person name="Klaenhammer T.R."/>
            <person name="Caufield P.W."/>
            <person name="Cui Y."/>
            <person name="Zhang H."/>
            <person name="O'Toole P.W."/>
        </authorList>
    </citation>
    <scope>NUCLEOTIDE SEQUENCE [LARGE SCALE GENOMIC DNA]</scope>
    <source>
        <strain evidence="2 3">DSM 21775</strain>
    </source>
</reference>
<evidence type="ECO:0000256" key="1">
    <source>
        <dbReference type="SAM" id="SignalP"/>
    </source>
</evidence>
<organism evidence="2 3">
    <name type="scientific">Levilactobacillus senmaizukei DSM 21775 = NBRC 103853</name>
    <dbReference type="NCBI Taxonomy" id="1423803"/>
    <lineage>
        <taxon>Bacteria</taxon>
        <taxon>Bacillati</taxon>
        <taxon>Bacillota</taxon>
        <taxon>Bacilli</taxon>
        <taxon>Lactobacillales</taxon>
        <taxon>Lactobacillaceae</taxon>
        <taxon>Levilactobacillus</taxon>
    </lineage>
</organism>
<proteinExistence type="predicted"/>
<keyword evidence="3" id="KW-1185">Reference proteome</keyword>
<evidence type="ECO:0000313" key="3">
    <source>
        <dbReference type="Proteomes" id="UP000051589"/>
    </source>
</evidence>
<evidence type="ECO:0000313" key="2">
    <source>
        <dbReference type="EMBL" id="KRN02658.1"/>
    </source>
</evidence>
<evidence type="ECO:0008006" key="4">
    <source>
        <dbReference type="Google" id="ProtNLM"/>
    </source>
</evidence>
<dbReference type="EMBL" id="AYZH01000005">
    <property type="protein sequence ID" value="KRN02658.1"/>
    <property type="molecule type" value="Genomic_DNA"/>
</dbReference>
<feature type="chain" id="PRO_5006416085" description="Surface layer protein A domain-containing protein" evidence="1">
    <location>
        <begin position="30"/>
        <end position="170"/>
    </location>
</feature>
<accession>A0A0R2DFA0</accession>
<comment type="caution">
    <text evidence="2">The sequence shown here is derived from an EMBL/GenBank/DDBJ whole genome shotgun (WGS) entry which is preliminary data.</text>
</comment>
<dbReference type="OrthoDB" id="2322218at2"/>
<keyword evidence="1" id="KW-0732">Signal</keyword>
<name>A0A0R2DFA0_9LACO</name>
<dbReference type="PATRIC" id="fig|1423803.3.peg.1701"/>
<feature type="signal peptide" evidence="1">
    <location>
        <begin position="1"/>
        <end position="29"/>
    </location>
</feature>
<gene>
    <name evidence="2" type="ORF">FD13_GL001649</name>
</gene>
<protein>
    <recommendedName>
        <fullName evidence="4">Surface layer protein A domain-containing protein</fullName>
    </recommendedName>
</protein>